<keyword evidence="3" id="KW-0804">Transcription</keyword>
<dbReference type="PRINTS" id="PR00032">
    <property type="entry name" value="HTHARAC"/>
</dbReference>
<dbReference type="PROSITE" id="PS01124">
    <property type="entry name" value="HTH_ARAC_FAMILY_2"/>
    <property type="match status" value="1"/>
</dbReference>
<name>A0A5J4RFV1_9ZZZZ</name>
<dbReference type="InterPro" id="IPR020449">
    <property type="entry name" value="Tscrpt_reg_AraC-type_HTH"/>
</dbReference>
<dbReference type="GO" id="GO:0043565">
    <property type="term" value="F:sequence-specific DNA binding"/>
    <property type="evidence" value="ECO:0007669"/>
    <property type="project" value="InterPro"/>
</dbReference>
<dbReference type="InterPro" id="IPR009057">
    <property type="entry name" value="Homeodomain-like_sf"/>
</dbReference>
<comment type="caution">
    <text evidence="5">The sequence shown here is derived from an EMBL/GenBank/DDBJ whole genome shotgun (WGS) entry which is preliminary data.</text>
</comment>
<organism evidence="5">
    <name type="scientific">termite gut metagenome</name>
    <dbReference type="NCBI Taxonomy" id="433724"/>
    <lineage>
        <taxon>unclassified sequences</taxon>
        <taxon>metagenomes</taxon>
        <taxon>organismal metagenomes</taxon>
    </lineage>
</organism>
<sequence>MKSVVNNRSSKMEGLGVINCIGNDYVFWQTKMSEGFDISLFKHPYKLNSTVSSLIIKGCVKGKINLNEYQMSAPCLITIHPDEILQLQECSDDYSAMHIACSKEFINALSAYIKERLPFYLDIYNSPVLNLSDEELNSYMDYFIKAKEIVSNAGNPFRLETIIYLTMFFFYSKTYQFRKAKGETAKAIQNPLVNNFLKLVRENYKIYHSLDFYADKLCVSSKYLTTLVKRKTGTTATDWIEKHIILEAQALLKSTNMTIQQISDELNFSSQTFFGKFFKRIVGMSPKEYRKSN</sequence>
<proteinExistence type="predicted"/>
<reference evidence="5" key="1">
    <citation type="submission" date="2019-03" db="EMBL/GenBank/DDBJ databases">
        <title>Single cell metagenomics reveals metabolic interactions within the superorganism composed of flagellate Streblomastix strix and complex community of Bacteroidetes bacteria on its surface.</title>
        <authorList>
            <person name="Treitli S.C."/>
            <person name="Kolisko M."/>
            <person name="Husnik F."/>
            <person name="Keeling P."/>
            <person name="Hampl V."/>
        </authorList>
    </citation>
    <scope>NUCLEOTIDE SEQUENCE</scope>
    <source>
        <strain evidence="5">STM</strain>
    </source>
</reference>
<dbReference type="AlphaFoldDB" id="A0A5J4RFV1"/>
<dbReference type="Gene3D" id="1.10.10.60">
    <property type="entry name" value="Homeodomain-like"/>
    <property type="match status" value="1"/>
</dbReference>
<dbReference type="PANTHER" id="PTHR43280:SF32">
    <property type="entry name" value="TRANSCRIPTIONAL REGULATORY PROTEIN"/>
    <property type="match status" value="1"/>
</dbReference>
<protein>
    <submittedName>
        <fullName evidence="5">Arabinose operon regulatory protein</fullName>
    </submittedName>
</protein>
<keyword evidence="1" id="KW-0805">Transcription regulation</keyword>
<dbReference type="SUPFAM" id="SSF46689">
    <property type="entry name" value="Homeodomain-like"/>
    <property type="match status" value="1"/>
</dbReference>
<dbReference type="InterPro" id="IPR018060">
    <property type="entry name" value="HTH_AraC"/>
</dbReference>
<keyword evidence="2" id="KW-0238">DNA-binding</keyword>
<gene>
    <name evidence="5" type="ORF">EZS27_018980</name>
</gene>
<accession>A0A5J4RFV1</accession>
<evidence type="ECO:0000256" key="2">
    <source>
        <dbReference type="ARBA" id="ARBA00023125"/>
    </source>
</evidence>
<evidence type="ECO:0000259" key="4">
    <source>
        <dbReference type="PROSITE" id="PS01124"/>
    </source>
</evidence>
<evidence type="ECO:0000313" key="5">
    <source>
        <dbReference type="EMBL" id="KAA6332522.1"/>
    </source>
</evidence>
<dbReference type="EMBL" id="SNRY01001230">
    <property type="protein sequence ID" value="KAA6332522.1"/>
    <property type="molecule type" value="Genomic_DNA"/>
</dbReference>
<dbReference type="GO" id="GO:0003700">
    <property type="term" value="F:DNA-binding transcription factor activity"/>
    <property type="evidence" value="ECO:0007669"/>
    <property type="project" value="InterPro"/>
</dbReference>
<dbReference type="Pfam" id="PF12833">
    <property type="entry name" value="HTH_18"/>
    <property type="match status" value="1"/>
</dbReference>
<feature type="domain" description="HTH araC/xylS-type" evidence="4">
    <location>
        <begin position="194"/>
        <end position="292"/>
    </location>
</feature>
<evidence type="ECO:0000256" key="1">
    <source>
        <dbReference type="ARBA" id="ARBA00023015"/>
    </source>
</evidence>
<dbReference type="SMART" id="SM00342">
    <property type="entry name" value="HTH_ARAC"/>
    <property type="match status" value="1"/>
</dbReference>
<evidence type="ECO:0000256" key="3">
    <source>
        <dbReference type="ARBA" id="ARBA00023163"/>
    </source>
</evidence>
<dbReference type="PANTHER" id="PTHR43280">
    <property type="entry name" value="ARAC-FAMILY TRANSCRIPTIONAL REGULATOR"/>
    <property type="match status" value="1"/>
</dbReference>